<dbReference type="EC" id="3.6.4.13" evidence="1"/>
<keyword evidence="5" id="KW-0067">ATP-binding</keyword>
<organism evidence="12 13">
    <name type="scientific">Phrynocephalus forsythii</name>
    <dbReference type="NCBI Taxonomy" id="171643"/>
    <lineage>
        <taxon>Eukaryota</taxon>
        <taxon>Metazoa</taxon>
        <taxon>Chordata</taxon>
        <taxon>Craniata</taxon>
        <taxon>Vertebrata</taxon>
        <taxon>Euteleostomi</taxon>
        <taxon>Lepidosauria</taxon>
        <taxon>Squamata</taxon>
        <taxon>Bifurcata</taxon>
        <taxon>Unidentata</taxon>
        <taxon>Episquamata</taxon>
        <taxon>Toxicofera</taxon>
        <taxon>Iguania</taxon>
        <taxon>Acrodonta</taxon>
        <taxon>Agamidae</taxon>
        <taxon>Agaminae</taxon>
        <taxon>Phrynocephalus</taxon>
    </lineage>
</organism>
<sequence>MRRPPRLLNPLLLLLLLLLPWLTSPREHRDKKREKPFGPRKRRALSRRPGDRVARARSVDITHPLSAAPSPFPPWLPLGDRRCVIGARLRDASRRPLLLLLLSQGGHHGAFLLLRRLLPPRGRGALGFLFLLLLAGSGPGRRPARVLGRWSSTLTPGKKEEKEEEAGPELPVVRVPFAWRRRRLEEEEEQQRQKSQARRKGRGSSSAEIPTTGRLLLLSRRRELSQALRHTVGRWEKPPLASGGWKHRRSRGDYFQLQRTSRGSQAGHDPSSSSSSSSDPDDDNASSSSSSSSSSFLSLGVEPRLCSALQEALGIRRPSAVQERLIPPLLAGSNALCAGQTGSGKTLAYLLPLLQRLLQSRGLPGALGSADSPRAVVVLPSRELAGQVTSVARRLCALLGLQVREIEGGRGLGSVRQKIRSGPTDLLVSTPGILSRALKNQVLTLEKVHCLVLDEVDTLLDPSFVDLVEHVLQHTPLSTSSKEVADIWDPKTQLVAVGATLPKGLQEMLSKAADTRSFRVLTCSNLHRLQPHVEQKFVRVKGSEKVTELVQLIRDRKPSSGAVLVFCKDTSTVNWLSYILDDHKIRHQRLQGQMEADTRAKIFKDFQKGEIDILVCTDIVSLGLDTIQVELVVNYDFPLTLHDYLHRVGRVGRLGSKFPGRVVSFVTHKWDVELVWKIETAARKRAPLPGMEPVLTEPV</sequence>
<feature type="short sequence motif" description="Q motif" evidence="6">
    <location>
        <begin position="294"/>
        <end position="323"/>
    </location>
</feature>
<dbReference type="PANTHER" id="PTHR47960">
    <property type="entry name" value="DEAD-BOX ATP-DEPENDENT RNA HELICASE 50"/>
    <property type="match status" value="1"/>
</dbReference>
<dbReference type="CDD" id="cd18787">
    <property type="entry name" value="SF2_C_DEAD"/>
    <property type="match status" value="1"/>
</dbReference>
<feature type="compositionally biased region" description="Low complexity" evidence="7">
    <location>
        <begin position="285"/>
        <end position="295"/>
    </location>
</feature>
<proteinExistence type="predicted"/>
<gene>
    <name evidence="12" type="ORF">JRQ81_006344</name>
</gene>
<dbReference type="InterPro" id="IPR027417">
    <property type="entry name" value="P-loop_NTPase"/>
</dbReference>
<evidence type="ECO:0000256" key="7">
    <source>
        <dbReference type="SAM" id="MobiDB-lite"/>
    </source>
</evidence>
<evidence type="ECO:0000259" key="10">
    <source>
        <dbReference type="PROSITE" id="PS51194"/>
    </source>
</evidence>
<dbReference type="PROSITE" id="PS51192">
    <property type="entry name" value="HELICASE_ATP_BIND_1"/>
    <property type="match status" value="1"/>
</dbReference>
<dbReference type="InterPro" id="IPR014001">
    <property type="entry name" value="Helicase_ATP-bd"/>
</dbReference>
<evidence type="ECO:0000256" key="3">
    <source>
        <dbReference type="ARBA" id="ARBA00022801"/>
    </source>
</evidence>
<dbReference type="SUPFAM" id="SSF52540">
    <property type="entry name" value="P-loop containing nucleoside triphosphate hydrolases"/>
    <property type="match status" value="1"/>
</dbReference>
<dbReference type="Pfam" id="PF00271">
    <property type="entry name" value="Helicase_C"/>
    <property type="match status" value="1"/>
</dbReference>
<dbReference type="EMBL" id="JAPFRF010000013">
    <property type="protein sequence ID" value="KAJ7312015.1"/>
    <property type="molecule type" value="Genomic_DNA"/>
</dbReference>
<evidence type="ECO:0000256" key="4">
    <source>
        <dbReference type="ARBA" id="ARBA00022806"/>
    </source>
</evidence>
<feature type="region of interest" description="Disordered" evidence="7">
    <location>
        <begin position="29"/>
        <end position="52"/>
    </location>
</feature>
<evidence type="ECO:0000313" key="13">
    <source>
        <dbReference type="Proteomes" id="UP001142489"/>
    </source>
</evidence>
<keyword evidence="2" id="KW-0547">Nucleotide-binding</keyword>
<feature type="region of interest" description="Disordered" evidence="7">
    <location>
        <begin position="258"/>
        <end position="296"/>
    </location>
</feature>
<evidence type="ECO:0000256" key="5">
    <source>
        <dbReference type="ARBA" id="ARBA00022840"/>
    </source>
</evidence>
<accession>A0A9Q1AU93</accession>
<dbReference type="Proteomes" id="UP001142489">
    <property type="component" value="Unassembled WGS sequence"/>
</dbReference>
<dbReference type="SMART" id="SM00490">
    <property type="entry name" value="HELICc"/>
    <property type="match status" value="1"/>
</dbReference>
<feature type="domain" description="Helicase ATP-binding" evidence="9">
    <location>
        <begin position="326"/>
        <end position="519"/>
    </location>
</feature>
<dbReference type="InterPro" id="IPR014014">
    <property type="entry name" value="RNA_helicase_DEAD_Q_motif"/>
</dbReference>
<keyword evidence="4" id="KW-0347">Helicase</keyword>
<evidence type="ECO:0000259" key="9">
    <source>
        <dbReference type="PROSITE" id="PS51192"/>
    </source>
</evidence>
<reference evidence="12" key="1">
    <citation type="journal article" date="2023" name="DNA Res.">
        <title>Chromosome-level genome assembly of Phrynocephalus forsythii using third-generation DNA sequencing and Hi-C analysis.</title>
        <authorList>
            <person name="Qi Y."/>
            <person name="Zhao W."/>
            <person name="Zhao Y."/>
            <person name="Niu C."/>
            <person name="Cao S."/>
            <person name="Zhang Y."/>
        </authorList>
    </citation>
    <scope>NUCLEOTIDE SEQUENCE</scope>
    <source>
        <tissue evidence="12">Muscle</tissue>
    </source>
</reference>
<keyword evidence="8" id="KW-0732">Signal</keyword>
<evidence type="ECO:0000259" key="11">
    <source>
        <dbReference type="PROSITE" id="PS51195"/>
    </source>
</evidence>
<dbReference type="OrthoDB" id="10256233at2759"/>
<feature type="signal peptide" evidence="8">
    <location>
        <begin position="1"/>
        <end position="25"/>
    </location>
</feature>
<dbReference type="InterPro" id="IPR011545">
    <property type="entry name" value="DEAD/DEAH_box_helicase_dom"/>
</dbReference>
<keyword evidence="13" id="KW-1185">Reference proteome</keyword>
<evidence type="ECO:0000256" key="8">
    <source>
        <dbReference type="SAM" id="SignalP"/>
    </source>
</evidence>
<protein>
    <recommendedName>
        <fullName evidence="1">RNA helicase</fullName>
        <ecNumber evidence="1">3.6.4.13</ecNumber>
    </recommendedName>
</protein>
<dbReference type="InterPro" id="IPR001650">
    <property type="entry name" value="Helicase_C-like"/>
</dbReference>
<feature type="region of interest" description="Disordered" evidence="7">
    <location>
        <begin position="184"/>
        <end position="212"/>
    </location>
</feature>
<dbReference type="AlphaFoldDB" id="A0A9Q1AU93"/>
<dbReference type="PROSITE" id="PS51194">
    <property type="entry name" value="HELICASE_CTER"/>
    <property type="match status" value="1"/>
</dbReference>
<comment type="caution">
    <text evidence="12">The sequence shown here is derived from an EMBL/GenBank/DDBJ whole genome shotgun (WGS) entry which is preliminary data.</text>
</comment>
<name>A0A9Q1AU93_9SAUR</name>
<keyword evidence="3" id="KW-0378">Hydrolase</keyword>
<feature type="compositionally biased region" description="Low complexity" evidence="7">
    <location>
        <begin position="269"/>
        <end position="278"/>
    </location>
</feature>
<feature type="chain" id="PRO_5040478121" description="RNA helicase" evidence="8">
    <location>
        <begin position="26"/>
        <end position="699"/>
    </location>
</feature>
<dbReference type="Pfam" id="PF00270">
    <property type="entry name" value="DEAD"/>
    <property type="match status" value="1"/>
</dbReference>
<feature type="domain" description="Helicase C-terminal" evidence="10">
    <location>
        <begin position="545"/>
        <end position="699"/>
    </location>
</feature>
<dbReference type="GO" id="GO:0016787">
    <property type="term" value="F:hydrolase activity"/>
    <property type="evidence" value="ECO:0007669"/>
    <property type="project" value="UniProtKB-KW"/>
</dbReference>
<dbReference type="Gene3D" id="3.40.50.300">
    <property type="entry name" value="P-loop containing nucleotide triphosphate hydrolases"/>
    <property type="match status" value="2"/>
</dbReference>
<dbReference type="GO" id="GO:0003724">
    <property type="term" value="F:RNA helicase activity"/>
    <property type="evidence" value="ECO:0007669"/>
    <property type="project" value="UniProtKB-EC"/>
</dbReference>
<evidence type="ECO:0000256" key="6">
    <source>
        <dbReference type="PROSITE-ProRule" id="PRU00552"/>
    </source>
</evidence>
<evidence type="ECO:0000256" key="2">
    <source>
        <dbReference type="ARBA" id="ARBA00022741"/>
    </source>
</evidence>
<evidence type="ECO:0000256" key="1">
    <source>
        <dbReference type="ARBA" id="ARBA00012552"/>
    </source>
</evidence>
<dbReference type="PROSITE" id="PS51195">
    <property type="entry name" value="Q_MOTIF"/>
    <property type="match status" value="1"/>
</dbReference>
<feature type="domain" description="DEAD-box RNA helicase Q" evidence="11">
    <location>
        <begin position="294"/>
        <end position="323"/>
    </location>
</feature>
<dbReference type="GO" id="GO:0003676">
    <property type="term" value="F:nucleic acid binding"/>
    <property type="evidence" value="ECO:0007669"/>
    <property type="project" value="InterPro"/>
</dbReference>
<evidence type="ECO:0000313" key="12">
    <source>
        <dbReference type="EMBL" id="KAJ7312015.1"/>
    </source>
</evidence>
<dbReference type="GO" id="GO:0005524">
    <property type="term" value="F:ATP binding"/>
    <property type="evidence" value="ECO:0007669"/>
    <property type="project" value="UniProtKB-KW"/>
</dbReference>
<dbReference type="SMART" id="SM00487">
    <property type="entry name" value="DEXDc"/>
    <property type="match status" value="1"/>
</dbReference>